<proteinExistence type="predicted"/>
<dbReference type="RefSeq" id="WP_065159399.1">
    <property type="nucleotide sequence ID" value="NZ_LZLQ01000096.1"/>
</dbReference>
<accession>A0A1A3MX72</accession>
<feature type="transmembrane region" description="Helical" evidence="1">
    <location>
        <begin position="12"/>
        <end position="31"/>
    </location>
</feature>
<evidence type="ECO:0000313" key="2">
    <source>
        <dbReference type="EMBL" id="OBK14503.1"/>
    </source>
</evidence>
<gene>
    <name evidence="2" type="ORF">A5636_07620</name>
</gene>
<evidence type="ECO:0000313" key="3">
    <source>
        <dbReference type="Proteomes" id="UP000093629"/>
    </source>
</evidence>
<keyword evidence="1" id="KW-0812">Transmembrane</keyword>
<evidence type="ECO:0000256" key="1">
    <source>
        <dbReference type="SAM" id="Phobius"/>
    </source>
</evidence>
<comment type="caution">
    <text evidence="2">The sequence shown here is derived from an EMBL/GenBank/DDBJ whole genome shotgun (WGS) entry which is preliminary data.</text>
</comment>
<keyword evidence="3" id="KW-1185">Reference proteome</keyword>
<dbReference type="Proteomes" id="UP000093629">
    <property type="component" value="Unassembled WGS sequence"/>
</dbReference>
<feature type="transmembrane region" description="Helical" evidence="1">
    <location>
        <begin position="37"/>
        <end position="58"/>
    </location>
</feature>
<keyword evidence="1" id="KW-0472">Membrane</keyword>
<dbReference type="OrthoDB" id="4629615at2"/>
<dbReference type="AlphaFoldDB" id="A0A1A3MX72"/>
<reference evidence="2 3" key="1">
    <citation type="submission" date="2016-06" db="EMBL/GenBank/DDBJ databases">
        <authorList>
            <person name="Kjaerup R.B."/>
            <person name="Dalgaard T.S."/>
            <person name="Juul-Madsen H.R."/>
        </authorList>
    </citation>
    <scope>NUCLEOTIDE SEQUENCE [LARGE SCALE GENOMIC DNA]</scope>
    <source>
        <strain evidence="2 3">1245139.5</strain>
    </source>
</reference>
<sequence length="98" mass="10849">MSTFKRYLGIQFMMFIFGIVGPSFLVMFFVSDPDPNMRWAFWAGLFITYADIMIALAITKGTLGEDKAPADMRVALAVAKRVQGKRGLGSNFDTSPAD</sequence>
<organism evidence="2 3">
    <name type="scientific">Mycobacterium asiaticum</name>
    <dbReference type="NCBI Taxonomy" id="1790"/>
    <lineage>
        <taxon>Bacteria</taxon>
        <taxon>Bacillati</taxon>
        <taxon>Actinomycetota</taxon>
        <taxon>Actinomycetes</taxon>
        <taxon>Mycobacteriales</taxon>
        <taxon>Mycobacteriaceae</taxon>
        <taxon>Mycobacterium</taxon>
    </lineage>
</organism>
<keyword evidence="1" id="KW-1133">Transmembrane helix</keyword>
<protein>
    <submittedName>
        <fullName evidence="2">Uncharacterized protein</fullName>
    </submittedName>
</protein>
<name>A0A1A3MX72_MYCAS</name>
<dbReference type="EMBL" id="LZLQ01000096">
    <property type="protein sequence ID" value="OBK14503.1"/>
    <property type="molecule type" value="Genomic_DNA"/>
</dbReference>